<dbReference type="Pfam" id="PF02493">
    <property type="entry name" value="MORN"/>
    <property type="match status" value="9"/>
</dbReference>
<keyword evidence="1" id="KW-0677">Repeat</keyword>
<name>A0A078AZB3_STYLE</name>
<dbReference type="Gene3D" id="1.10.510.10">
    <property type="entry name" value="Transferase(Phosphotransferase) domain 1"/>
    <property type="match status" value="1"/>
</dbReference>
<dbReference type="EMBL" id="CCKQ01014755">
    <property type="protein sequence ID" value="CDW86547.1"/>
    <property type="molecule type" value="Genomic_DNA"/>
</dbReference>
<dbReference type="PANTHER" id="PTHR43215:SF14">
    <property type="entry name" value="RADIAL SPOKE HEAD 1 HOMOLOG"/>
    <property type="match status" value="1"/>
</dbReference>
<evidence type="ECO:0000313" key="4">
    <source>
        <dbReference type="EMBL" id="CDW86547.1"/>
    </source>
</evidence>
<evidence type="ECO:0000256" key="2">
    <source>
        <dbReference type="SAM" id="MobiDB-lite"/>
    </source>
</evidence>
<feature type="domain" description="Protein kinase" evidence="3">
    <location>
        <begin position="1"/>
        <end position="118"/>
    </location>
</feature>
<dbReference type="Pfam" id="PF00069">
    <property type="entry name" value="Pkinase"/>
    <property type="match status" value="1"/>
</dbReference>
<reference evidence="4 5" key="1">
    <citation type="submission" date="2014-06" db="EMBL/GenBank/DDBJ databases">
        <authorList>
            <person name="Swart Estienne"/>
        </authorList>
    </citation>
    <scope>NUCLEOTIDE SEQUENCE [LARGE SCALE GENOMIC DNA]</scope>
    <source>
        <strain evidence="4 5">130c</strain>
    </source>
</reference>
<feature type="compositionally biased region" description="Basic and acidic residues" evidence="2">
    <location>
        <begin position="393"/>
        <end position="405"/>
    </location>
</feature>
<dbReference type="GO" id="GO:0005829">
    <property type="term" value="C:cytosol"/>
    <property type="evidence" value="ECO:0007669"/>
    <property type="project" value="TreeGrafter"/>
</dbReference>
<dbReference type="OrthoDB" id="284854at2759"/>
<keyword evidence="5" id="KW-1185">Reference proteome</keyword>
<proteinExistence type="predicted"/>
<dbReference type="InterPro" id="IPR000719">
    <property type="entry name" value="Prot_kinase_dom"/>
</dbReference>
<feature type="region of interest" description="Disordered" evidence="2">
    <location>
        <begin position="388"/>
        <end position="425"/>
    </location>
</feature>
<gene>
    <name evidence="4" type="primary">Contig6703.g7170</name>
    <name evidence="4" type="ORF">STYLEM_15642</name>
</gene>
<dbReference type="InterPro" id="IPR003409">
    <property type="entry name" value="MORN"/>
</dbReference>
<sequence length="425" mass="48754">MAQLKSNSNTNTGKLFIKAPEISSNEEFSYSSQVDIWSLGVTLYYLCTKQFQYQGKTLSEIKKQDQTAYISLNGQYKVFEPLLNKMLQFNPALRIDALQVLCEVCKINNEPVNKHLEIEEQKQSYPDTTSFNEGQTTFALTIRSTNAFVNEIIQKLGDFDFQPKPKYTDKIKRIAQPMIILENGEKYEGECDVDSNVRDGKGRNIYADGSLYDGYWRNDKANGRGRLIHANGDVYEGEWKDDKTDGFGKYYHIDGSCYEGHWKEDKQHGHGKETWPDGACYEGEYKEGKKDGYGKFSWADGSTYQGQFHDNNIEGEGVYTWADHRQYNGKWVNNKMHGTGVFTWADGRKYVGQYFDDKKQGQGVFQWPDGRQYDGSWYNGKQHGFGTYTTTKGETKKGEWKDGKRVRWLSGNQDNDAGDNIPDAQ</sequence>
<protein>
    <submittedName>
        <fullName evidence="4">Morn repeat protein</fullName>
    </submittedName>
</protein>
<dbReference type="Proteomes" id="UP000039865">
    <property type="component" value="Unassembled WGS sequence"/>
</dbReference>
<dbReference type="GO" id="GO:0004672">
    <property type="term" value="F:protein kinase activity"/>
    <property type="evidence" value="ECO:0007669"/>
    <property type="project" value="InterPro"/>
</dbReference>
<organism evidence="4 5">
    <name type="scientific">Stylonychia lemnae</name>
    <name type="common">Ciliate</name>
    <dbReference type="NCBI Taxonomy" id="5949"/>
    <lineage>
        <taxon>Eukaryota</taxon>
        <taxon>Sar</taxon>
        <taxon>Alveolata</taxon>
        <taxon>Ciliophora</taxon>
        <taxon>Intramacronucleata</taxon>
        <taxon>Spirotrichea</taxon>
        <taxon>Stichotrichia</taxon>
        <taxon>Sporadotrichida</taxon>
        <taxon>Oxytrichidae</taxon>
        <taxon>Stylonychinae</taxon>
        <taxon>Stylonychia</taxon>
    </lineage>
</organism>
<evidence type="ECO:0000259" key="3">
    <source>
        <dbReference type="PROSITE" id="PS50011"/>
    </source>
</evidence>
<dbReference type="GO" id="GO:0005524">
    <property type="term" value="F:ATP binding"/>
    <property type="evidence" value="ECO:0007669"/>
    <property type="project" value="InterPro"/>
</dbReference>
<dbReference type="InterPro" id="IPR011009">
    <property type="entry name" value="Kinase-like_dom_sf"/>
</dbReference>
<dbReference type="AlphaFoldDB" id="A0A078AZB3"/>
<dbReference type="SUPFAM" id="SSF56112">
    <property type="entry name" value="Protein kinase-like (PK-like)"/>
    <property type="match status" value="1"/>
</dbReference>
<evidence type="ECO:0000256" key="1">
    <source>
        <dbReference type="ARBA" id="ARBA00022737"/>
    </source>
</evidence>
<dbReference type="SMART" id="SM00698">
    <property type="entry name" value="MORN"/>
    <property type="match status" value="9"/>
</dbReference>
<evidence type="ECO:0000313" key="5">
    <source>
        <dbReference type="Proteomes" id="UP000039865"/>
    </source>
</evidence>
<dbReference type="PROSITE" id="PS50011">
    <property type="entry name" value="PROTEIN_KINASE_DOM"/>
    <property type="match status" value="1"/>
</dbReference>
<accession>A0A078AZB3</accession>
<dbReference type="PANTHER" id="PTHR43215">
    <property type="entry name" value="RADIAL SPOKE HEAD 1 HOMOLOG"/>
    <property type="match status" value="1"/>
</dbReference>
<dbReference type="InParanoid" id="A0A078AZB3"/>
<dbReference type="SUPFAM" id="SSF82185">
    <property type="entry name" value="Histone H3 K4-specific methyltransferase SET7/9 N-terminal domain"/>
    <property type="match status" value="2"/>
</dbReference>
<dbReference type="Gene3D" id="2.20.110.10">
    <property type="entry name" value="Histone H3 K4-specific methyltransferase SET7/9 N-terminal domain"/>
    <property type="match status" value="5"/>
</dbReference>